<organism evidence="1 2">
    <name type="scientific">Sphingomonas psychrotolerans</name>
    <dbReference type="NCBI Taxonomy" id="1327635"/>
    <lineage>
        <taxon>Bacteria</taxon>
        <taxon>Pseudomonadati</taxon>
        <taxon>Pseudomonadota</taxon>
        <taxon>Alphaproteobacteria</taxon>
        <taxon>Sphingomonadales</taxon>
        <taxon>Sphingomonadaceae</taxon>
        <taxon>Sphingomonas</taxon>
    </lineage>
</organism>
<accession>A0A2K8MFK0</accession>
<dbReference type="Proteomes" id="UP000229081">
    <property type="component" value="Chromosome"/>
</dbReference>
<name>A0A2K8MFK0_9SPHN</name>
<evidence type="ECO:0000313" key="2">
    <source>
        <dbReference type="Proteomes" id="UP000229081"/>
    </source>
</evidence>
<protein>
    <submittedName>
        <fullName evidence="1">Uncharacterized protein</fullName>
    </submittedName>
</protein>
<dbReference type="AlphaFoldDB" id="A0A2K8MFK0"/>
<proteinExistence type="predicted"/>
<evidence type="ECO:0000313" key="1">
    <source>
        <dbReference type="EMBL" id="ATY32655.1"/>
    </source>
</evidence>
<keyword evidence="2" id="KW-1185">Reference proteome</keyword>
<dbReference type="KEGG" id="sphc:CVN68_12280"/>
<gene>
    <name evidence="1" type="ORF">CVN68_12280</name>
</gene>
<dbReference type="EMBL" id="CP024923">
    <property type="protein sequence ID" value="ATY32655.1"/>
    <property type="molecule type" value="Genomic_DNA"/>
</dbReference>
<reference evidence="1 2" key="1">
    <citation type="submission" date="2017-11" db="EMBL/GenBank/DDBJ databases">
        <title>Complete genome sequence of Sphingomonas sp. Strain Cra20, a psychrotolerant potential plant growth promoting rhizobacteria.</title>
        <authorList>
            <person name="Luo Y."/>
        </authorList>
    </citation>
    <scope>NUCLEOTIDE SEQUENCE [LARGE SCALE GENOMIC DNA]</scope>
    <source>
        <strain evidence="1 2">Cra20</strain>
    </source>
</reference>
<dbReference type="RefSeq" id="WP_100282462.1">
    <property type="nucleotide sequence ID" value="NZ_CP024923.1"/>
</dbReference>
<sequence length="162" mass="17218">MHETHQNVSTSWPTRHIIRAGGLFGVGFASSSDLLLVATHDGRGVIDCISGELVARDPNPSLPFDEHGRKVKGIGPIAGQEIIIAGEIYGGALSQVTDDGWRLEGQLSNSVDDVIRLITPVGTADEPGIFTGFVPEVRVFGFSPTGRSFVIGTGAEVFTFTR</sequence>
<dbReference type="OrthoDB" id="1849013at2"/>
<dbReference type="SUPFAM" id="SSF69322">
    <property type="entry name" value="Tricorn protease domain 2"/>
    <property type="match status" value="1"/>
</dbReference>